<sequence>MVTYDIIIWIFRDIYIFNKGGQNVRKVLALFMIFMLSIGSFGCAQKKSSTDDTMNKNWDTILKEAKGTTVNFYGWGGSKTTNAWIDDYLTKMLKDKYDITLKRVPMNIEDILNKLIGDKQANNKKGTIDVVWINGENFYTAKQAGILYGPFAEKLPNFNKYIDKNSIEVKSDFGYSVEGYEVPYGKAQFVMVYNGSKLSKTPASAQELLQFAKENPGKFTYSAPPDFTGSAFVRNIIYDTVGYDKIANAKPDKASVEKVIQPAMDYLKQLKPYLWNNGKTYPSTIAQLDNMYADNQLLMSMSYNPNSIPGKVKSGEYPKGTKSFIFNKGTIGNTHFLAMPYNAPNKSGAMAVINAIITVEAQASKYDPEGWGDLPVLDNSKLSADEKKKFEEIKVGEGVIPQDKLLSHRIPEVPAQLVPIIEKIWLEQIPGDK</sequence>
<dbReference type="PIRSF" id="PIRSF029172">
    <property type="entry name" value="UCP029172_ABC_sbc_YnjB"/>
    <property type="match status" value="1"/>
</dbReference>
<organism evidence="2 3">
    <name type="scientific">Clostridium carboxidivorans P7</name>
    <dbReference type="NCBI Taxonomy" id="536227"/>
    <lineage>
        <taxon>Bacteria</taxon>
        <taxon>Bacillati</taxon>
        <taxon>Bacillota</taxon>
        <taxon>Clostridia</taxon>
        <taxon>Eubacteriales</taxon>
        <taxon>Clostridiaceae</taxon>
        <taxon>Clostridium</taxon>
    </lineage>
</organism>
<keyword evidence="1" id="KW-0812">Transmembrane</keyword>
<reference evidence="2 3" key="1">
    <citation type="submission" date="2009-06" db="EMBL/GenBank/DDBJ databases">
        <title>The draft genome of Clostridium carboxidivorans P7.</title>
        <authorList>
            <consortium name="US DOE Joint Genome Institute (JGI-PGF)"/>
            <person name="Lucas S."/>
            <person name="Copeland A."/>
            <person name="Lapidus A."/>
            <person name="Glavina del Rio T."/>
            <person name="Tice H."/>
            <person name="Bruce D."/>
            <person name="Goodwin L."/>
            <person name="Pitluck S."/>
            <person name="Larimer F."/>
            <person name="Land M.L."/>
            <person name="Hauser L."/>
            <person name="Hemme C.L."/>
        </authorList>
    </citation>
    <scope>NUCLEOTIDE SEQUENCE [LARGE SCALE GENOMIC DNA]</scope>
    <source>
        <strain evidence="2 3">P7</strain>
    </source>
</reference>
<evidence type="ECO:0000256" key="1">
    <source>
        <dbReference type="SAM" id="Phobius"/>
    </source>
</evidence>
<accession>C6PMY5</accession>
<dbReference type="InterPro" id="IPR006059">
    <property type="entry name" value="SBP"/>
</dbReference>
<dbReference type="Pfam" id="PF13416">
    <property type="entry name" value="SBP_bac_8"/>
    <property type="match status" value="1"/>
</dbReference>
<dbReference type="eggNOG" id="COG4134">
    <property type="taxonomic scope" value="Bacteria"/>
</dbReference>
<gene>
    <name evidence="2" type="ORF">CcarbDRAFT_0152</name>
</gene>
<keyword evidence="1" id="KW-0472">Membrane</keyword>
<dbReference type="STRING" id="536227.Ccar_08645"/>
<keyword evidence="1" id="KW-1133">Transmembrane helix</keyword>
<dbReference type="NCBIfam" id="NF008633">
    <property type="entry name" value="PRK11622.1"/>
    <property type="match status" value="1"/>
</dbReference>
<feature type="transmembrane region" description="Helical" evidence="1">
    <location>
        <begin position="27"/>
        <end position="44"/>
    </location>
</feature>
<keyword evidence="3" id="KW-1185">Reference proteome</keyword>
<dbReference type="SUPFAM" id="SSF53850">
    <property type="entry name" value="Periplasmic binding protein-like II"/>
    <property type="match status" value="1"/>
</dbReference>
<comment type="caution">
    <text evidence="2">The sequence shown here is derived from an EMBL/GenBank/DDBJ whole genome shotgun (WGS) entry which is preliminary data.</text>
</comment>
<dbReference type="AlphaFoldDB" id="C6PMY5"/>
<dbReference type="EMBL" id="ACVI01000002">
    <property type="protein sequence ID" value="EET89318.1"/>
    <property type="molecule type" value="Genomic_DNA"/>
</dbReference>
<dbReference type="PANTHER" id="PTHR42779:SF1">
    <property type="entry name" value="PROTEIN YNJB"/>
    <property type="match status" value="1"/>
</dbReference>
<dbReference type="PANTHER" id="PTHR42779">
    <property type="entry name" value="PROTEIN YNJB"/>
    <property type="match status" value="1"/>
</dbReference>
<evidence type="ECO:0000313" key="3">
    <source>
        <dbReference type="Proteomes" id="UP000004198"/>
    </source>
</evidence>
<evidence type="ECO:0000313" key="2">
    <source>
        <dbReference type="EMBL" id="EET89318.1"/>
    </source>
</evidence>
<name>C6PMY5_9CLOT</name>
<dbReference type="Gene3D" id="3.40.190.10">
    <property type="entry name" value="Periplasmic binding protein-like II"/>
    <property type="match status" value="2"/>
</dbReference>
<dbReference type="InterPro" id="IPR027020">
    <property type="entry name" value="YnjB"/>
</dbReference>
<proteinExistence type="predicted"/>
<protein>
    <submittedName>
        <fullName evidence="2">Putative ABC transporter, solute-binding protein</fullName>
    </submittedName>
</protein>
<dbReference type="Proteomes" id="UP000004198">
    <property type="component" value="Unassembled WGS sequence"/>
</dbReference>